<dbReference type="AlphaFoldDB" id="A0AAW0FFY4"/>
<dbReference type="EMBL" id="JASBNA010000097">
    <property type="protein sequence ID" value="KAK7677034.1"/>
    <property type="molecule type" value="Genomic_DNA"/>
</dbReference>
<gene>
    <name evidence="1" type="ORF">QCA50_019999</name>
</gene>
<evidence type="ECO:0000313" key="2">
    <source>
        <dbReference type="Proteomes" id="UP001385951"/>
    </source>
</evidence>
<keyword evidence="2" id="KW-1185">Reference proteome</keyword>
<name>A0AAW0FFY4_9APHY</name>
<comment type="caution">
    <text evidence="1">The sequence shown here is derived from an EMBL/GenBank/DDBJ whole genome shotgun (WGS) entry which is preliminary data.</text>
</comment>
<proteinExistence type="predicted"/>
<protein>
    <submittedName>
        <fullName evidence="1">Uncharacterized protein</fullName>
    </submittedName>
</protein>
<dbReference type="Proteomes" id="UP001385951">
    <property type="component" value="Unassembled WGS sequence"/>
</dbReference>
<evidence type="ECO:0000313" key="1">
    <source>
        <dbReference type="EMBL" id="KAK7677034.1"/>
    </source>
</evidence>
<accession>A0AAW0FFY4</accession>
<sequence>MLVYELRGGAAAHVLHEAHMAFPSYNTVQDHHQQVTILPCTGESDTEIFEANYSGTVSHQVLNAVLFDEISMEEKLIYFENSDKVGGLC</sequence>
<reference evidence="1 2" key="1">
    <citation type="submission" date="2022-09" db="EMBL/GenBank/DDBJ databases">
        <authorList>
            <person name="Palmer J.M."/>
        </authorList>
    </citation>
    <scope>NUCLEOTIDE SEQUENCE [LARGE SCALE GENOMIC DNA]</scope>
    <source>
        <strain evidence="1 2">DSM 7382</strain>
    </source>
</reference>
<organism evidence="1 2">
    <name type="scientific">Cerrena zonata</name>
    <dbReference type="NCBI Taxonomy" id="2478898"/>
    <lineage>
        <taxon>Eukaryota</taxon>
        <taxon>Fungi</taxon>
        <taxon>Dikarya</taxon>
        <taxon>Basidiomycota</taxon>
        <taxon>Agaricomycotina</taxon>
        <taxon>Agaricomycetes</taxon>
        <taxon>Polyporales</taxon>
        <taxon>Cerrenaceae</taxon>
        <taxon>Cerrena</taxon>
    </lineage>
</organism>